<dbReference type="RefSeq" id="WP_078769043.1">
    <property type="nucleotide sequence ID" value="NZ_FUWW01000023.1"/>
</dbReference>
<accession>A0A1T4NID7</accession>
<evidence type="ECO:0000256" key="2">
    <source>
        <dbReference type="ARBA" id="ARBA00022490"/>
    </source>
</evidence>
<dbReference type="InterPro" id="IPR050399">
    <property type="entry name" value="HPr"/>
</dbReference>
<dbReference type="CDD" id="cd00367">
    <property type="entry name" value="PTS-HPr_like"/>
    <property type="match status" value="1"/>
</dbReference>
<evidence type="ECO:0000313" key="6">
    <source>
        <dbReference type="Proteomes" id="UP000190657"/>
    </source>
</evidence>
<dbReference type="Proteomes" id="UP000190657">
    <property type="component" value="Unassembled WGS sequence"/>
</dbReference>
<dbReference type="GO" id="GO:0009401">
    <property type="term" value="P:phosphoenolpyruvate-dependent sugar phosphotransferase system"/>
    <property type="evidence" value="ECO:0007669"/>
    <property type="project" value="UniProtKB-KW"/>
</dbReference>
<dbReference type="Pfam" id="PF00381">
    <property type="entry name" value="PTS-HPr"/>
    <property type="match status" value="1"/>
</dbReference>
<evidence type="ECO:0000259" key="4">
    <source>
        <dbReference type="PROSITE" id="PS51350"/>
    </source>
</evidence>
<dbReference type="STRING" id="290054.SAMN02745114_01609"/>
<dbReference type="PANTHER" id="PTHR33705">
    <property type="entry name" value="PHOSPHOCARRIER PROTEIN HPR"/>
    <property type="match status" value="1"/>
</dbReference>
<proteinExistence type="predicted"/>
<dbReference type="InterPro" id="IPR000032">
    <property type="entry name" value="HPr-like"/>
</dbReference>
<dbReference type="PROSITE" id="PS51350">
    <property type="entry name" value="PTS_HPR_DOM"/>
    <property type="match status" value="1"/>
</dbReference>
<sequence length="88" mass="9529">MVSKSFTIKNKMGFHMRPANVFVTEMTKFASDVEIEMDGKKINGKSIMNIMAACIKCGSEITVECSGADEAEALAEATQLIESGFGEE</sequence>
<dbReference type="PANTHER" id="PTHR33705:SF2">
    <property type="entry name" value="PHOSPHOCARRIER PROTEIN NPR"/>
    <property type="match status" value="1"/>
</dbReference>
<evidence type="ECO:0000256" key="3">
    <source>
        <dbReference type="ARBA" id="ARBA00022683"/>
    </source>
</evidence>
<keyword evidence="3" id="KW-0598">Phosphotransferase system</keyword>
<comment type="subcellular location">
    <subcellularLocation>
        <location evidence="1">Cytoplasm</location>
    </subcellularLocation>
</comment>
<dbReference type="AlphaFoldDB" id="A0A1T4NID7"/>
<keyword evidence="6" id="KW-1185">Reference proteome</keyword>
<evidence type="ECO:0000313" key="5">
    <source>
        <dbReference type="EMBL" id="SJZ79050.1"/>
    </source>
</evidence>
<dbReference type="Gene3D" id="3.30.1340.10">
    <property type="entry name" value="HPr-like"/>
    <property type="match status" value="1"/>
</dbReference>
<dbReference type="InterPro" id="IPR035895">
    <property type="entry name" value="HPr-like_sf"/>
</dbReference>
<dbReference type="EMBL" id="FUWW01000023">
    <property type="protein sequence ID" value="SJZ79050.1"/>
    <property type="molecule type" value="Genomic_DNA"/>
</dbReference>
<keyword evidence="2" id="KW-0963">Cytoplasm</keyword>
<feature type="domain" description="HPr" evidence="4">
    <location>
        <begin position="1"/>
        <end position="88"/>
    </location>
</feature>
<gene>
    <name evidence="5" type="ORF">SAMN02745114_01609</name>
</gene>
<dbReference type="NCBIfam" id="TIGR01003">
    <property type="entry name" value="PTS_HPr_family"/>
    <property type="match status" value="1"/>
</dbReference>
<dbReference type="SUPFAM" id="SSF55594">
    <property type="entry name" value="HPr-like"/>
    <property type="match status" value="1"/>
</dbReference>
<dbReference type="GO" id="GO:0005737">
    <property type="term" value="C:cytoplasm"/>
    <property type="evidence" value="ECO:0007669"/>
    <property type="project" value="UniProtKB-SubCell"/>
</dbReference>
<dbReference type="OrthoDB" id="9809047at2"/>
<protein>
    <submittedName>
        <fullName evidence="5">Phosphocarrier protein</fullName>
    </submittedName>
</protein>
<name>A0A1T4NID7_9FIRM</name>
<dbReference type="PRINTS" id="PR00107">
    <property type="entry name" value="PHOSPHOCPHPR"/>
</dbReference>
<reference evidence="5 6" key="1">
    <citation type="submission" date="2017-02" db="EMBL/GenBank/DDBJ databases">
        <authorList>
            <person name="Peterson S.W."/>
        </authorList>
    </citation>
    <scope>NUCLEOTIDE SEQUENCE [LARGE SCALE GENOMIC DNA]</scope>
    <source>
        <strain evidence="5 6">ATCC 51222</strain>
    </source>
</reference>
<organism evidence="5 6">
    <name type="scientific">Eubacterium coprostanoligenes</name>
    <dbReference type="NCBI Taxonomy" id="290054"/>
    <lineage>
        <taxon>Bacteria</taxon>
        <taxon>Bacillati</taxon>
        <taxon>Bacillota</taxon>
        <taxon>Clostridia</taxon>
        <taxon>Eubacteriales</taxon>
        <taxon>Eubacteriaceae</taxon>
        <taxon>Eubacterium</taxon>
    </lineage>
</organism>
<evidence type="ECO:0000256" key="1">
    <source>
        <dbReference type="ARBA" id="ARBA00004496"/>
    </source>
</evidence>